<evidence type="ECO:0000256" key="4">
    <source>
        <dbReference type="ARBA" id="ARBA00023136"/>
    </source>
</evidence>
<dbReference type="InterPro" id="IPR050196">
    <property type="entry name" value="Cytochrome_P450_Monoox"/>
</dbReference>
<organism evidence="8 9">
    <name type="scientific">Dimorphilus gyrociliatus</name>
    <dbReference type="NCBI Taxonomy" id="2664684"/>
    <lineage>
        <taxon>Eukaryota</taxon>
        <taxon>Metazoa</taxon>
        <taxon>Spiralia</taxon>
        <taxon>Lophotrochozoa</taxon>
        <taxon>Annelida</taxon>
        <taxon>Polychaeta</taxon>
        <taxon>Polychaeta incertae sedis</taxon>
        <taxon>Dinophilidae</taxon>
        <taxon>Dimorphilus</taxon>
    </lineage>
</organism>
<evidence type="ECO:0000256" key="3">
    <source>
        <dbReference type="ARBA" id="ARBA00022824"/>
    </source>
</evidence>
<dbReference type="PANTHER" id="PTHR24291:SF189">
    <property type="entry name" value="CYTOCHROME P450 4C3-RELATED"/>
    <property type="match status" value="1"/>
</dbReference>
<evidence type="ECO:0000313" key="9">
    <source>
        <dbReference type="Proteomes" id="UP000549394"/>
    </source>
</evidence>
<dbReference type="GO" id="GO:0016705">
    <property type="term" value="F:oxidoreductase activity, acting on paired donors, with incorporation or reduction of molecular oxygen"/>
    <property type="evidence" value="ECO:0007669"/>
    <property type="project" value="InterPro"/>
</dbReference>
<reference evidence="8 9" key="1">
    <citation type="submission" date="2020-08" db="EMBL/GenBank/DDBJ databases">
        <authorList>
            <person name="Hejnol A."/>
        </authorList>
    </citation>
    <scope>NUCLEOTIDE SEQUENCE [LARGE SCALE GENOMIC DNA]</scope>
</reference>
<dbReference type="InterPro" id="IPR036396">
    <property type="entry name" value="Cyt_P450_sf"/>
</dbReference>
<dbReference type="PRINTS" id="PR00385">
    <property type="entry name" value="P450"/>
</dbReference>
<keyword evidence="7" id="KW-1133">Transmembrane helix</keyword>
<comment type="similarity">
    <text evidence="2 6">Belongs to the cytochrome P450 family.</text>
</comment>
<evidence type="ECO:0000256" key="5">
    <source>
        <dbReference type="PIRSR" id="PIRSR602401-1"/>
    </source>
</evidence>
<dbReference type="OrthoDB" id="1470350at2759"/>
<evidence type="ECO:0000313" key="8">
    <source>
        <dbReference type="EMBL" id="CAD5117463.1"/>
    </source>
</evidence>
<keyword evidence="6" id="KW-0560">Oxidoreductase</keyword>
<evidence type="ECO:0000256" key="6">
    <source>
        <dbReference type="RuleBase" id="RU000461"/>
    </source>
</evidence>
<name>A0A7I8VP32_9ANNE</name>
<keyword evidence="4 7" id="KW-0472">Membrane</keyword>
<dbReference type="GO" id="GO:0004497">
    <property type="term" value="F:monooxygenase activity"/>
    <property type="evidence" value="ECO:0007669"/>
    <property type="project" value="UniProtKB-KW"/>
</dbReference>
<dbReference type="InterPro" id="IPR017972">
    <property type="entry name" value="Cyt_P450_CS"/>
</dbReference>
<dbReference type="SUPFAM" id="SSF48264">
    <property type="entry name" value="Cytochrome P450"/>
    <property type="match status" value="1"/>
</dbReference>
<dbReference type="Gene3D" id="1.10.630.10">
    <property type="entry name" value="Cytochrome P450"/>
    <property type="match status" value="1"/>
</dbReference>
<protein>
    <submittedName>
        <fullName evidence="8">DgyrCDS6230</fullName>
    </submittedName>
</protein>
<keyword evidence="6" id="KW-0503">Monooxygenase</keyword>
<dbReference type="PROSITE" id="PS00086">
    <property type="entry name" value="CYTOCHROME_P450"/>
    <property type="match status" value="1"/>
</dbReference>
<feature type="transmembrane region" description="Helical" evidence="7">
    <location>
        <begin position="15"/>
        <end position="35"/>
    </location>
</feature>
<proteinExistence type="inferred from homology"/>
<comment type="subcellular location">
    <subcellularLocation>
        <location evidence="1">Endoplasmic reticulum membrane</location>
    </subcellularLocation>
</comment>
<dbReference type="GO" id="GO:0005506">
    <property type="term" value="F:iron ion binding"/>
    <property type="evidence" value="ECO:0007669"/>
    <property type="project" value="InterPro"/>
</dbReference>
<dbReference type="InterPro" id="IPR002401">
    <property type="entry name" value="Cyt_P450_E_grp-I"/>
</dbReference>
<evidence type="ECO:0000256" key="1">
    <source>
        <dbReference type="ARBA" id="ARBA00004586"/>
    </source>
</evidence>
<keyword evidence="7" id="KW-0812">Transmembrane</keyword>
<dbReference type="GO" id="GO:0005789">
    <property type="term" value="C:endoplasmic reticulum membrane"/>
    <property type="evidence" value="ECO:0007669"/>
    <property type="project" value="UniProtKB-SubCell"/>
</dbReference>
<feature type="binding site" description="axial binding residue" evidence="5">
    <location>
        <position position="461"/>
    </location>
    <ligand>
        <name>heme</name>
        <dbReference type="ChEBI" id="CHEBI:30413"/>
    </ligand>
    <ligandPart>
        <name>Fe</name>
        <dbReference type="ChEBI" id="CHEBI:18248"/>
    </ligandPart>
</feature>
<accession>A0A7I8VP32</accession>
<keyword evidence="5 6" id="KW-0408">Iron</keyword>
<dbReference type="Proteomes" id="UP000549394">
    <property type="component" value="Unassembled WGS sequence"/>
</dbReference>
<keyword evidence="5 6" id="KW-0349">Heme</keyword>
<dbReference type="InterPro" id="IPR001128">
    <property type="entry name" value="Cyt_P450"/>
</dbReference>
<keyword evidence="5 6" id="KW-0479">Metal-binding</keyword>
<dbReference type="Pfam" id="PF00067">
    <property type="entry name" value="p450"/>
    <property type="match status" value="1"/>
</dbReference>
<evidence type="ECO:0000256" key="2">
    <source>
        <dbReference type="ARBA" id="ARBA00010617"/>
    </source>
</evidence>
<comment type="caution">
    <text evidence="8">The sequence shown here is derived from an EMBL/GenBank/DDBJ whole genome shotgun (WGS) entry which is preliminary data.</text>
</comment>
<dbReference type="PRINTS" id="PR00463">
    <property type="entry name" value="EP450I"/>
</dbReference>
<dbReference type="PANTHER" id="PTHR24291">
    <property type="entry name" value="CYTOCHROME P450 FAMILY 4"/>
    <property type="match status" value="1"/>
</dbReference>
<dbReference type="GO" id="GO:0020037">
    <property type="term" value="F:heme binding"/>
    <property type="evidence" value="ECO:0007669"/>
    <property type="project" value="InterPro"/>
</dbReference>
<keyword evidence="3" id="KW-0256">Endoplasmic reticulum</keyword>
<sequence>MMEAIWNLQFDGMTLVFYFIVTILSLTFLWYFVILPPRIRKHLDKLPGPISVPFLGCTWDFKWEHSAFYKQIKEKAENFRDSGIIRLWIGHVPYVIIFQADYVEKLLSSSRLITKSDDYSYLLPWLGTGLLTSTGRKWHERRKLLTPTFHFRILQDFVEVFNEQAEIIIEKLKSSADTGKSVDIFKQMGLCALDIICETAMGKNVNAQHHENSDYVKAVSDTCKIVHRRQKFPFLWPDAIFNALSYGKIFRKSVKILHDFTTNVIKERKKDLIDRFGPNLKELDYEQISSNGKKRLAFLDLLLCSEGLQEEDIREEVDTFMFEGHDTTAAAMTWVCYLLCKHPEIQEKVHEELDAIFGQSPRSATSDDIREMKYLECVIKESLRLFPSVPIFGRILTDNCQFGDYLVPKGTTALVVVPILHTNEHQFPDPKTFNPSRFLSESATSRHPYAYVPFSAGPRNCIGQKFAMMEEKVVLSSILRRFKLELARDDVEPSAELILRPADGVHIKLNYRN</sequence>
<keyword evidence="9" id="KW-1185">Reference proteome</keyword>
<dbReference type="EMBL" id="CAJFCJ010000007">
    <property type="protein sequence ID" value="CAD5117463.1"/>
    <property type="molecule type" value="Genomic_DNA"/>
</dbReference>
<comment type="cofactor">
    <cofactor evidence="5">
        <name>heme</name>
        <dbReference type="ChEBI" id="CHEBI:30413"/>
    </cofactor>
</comment>
<dbReference type="AlphaFoldDB" id="A0A7I8VP32"/>
<evidence type="ECO:0000256" key="7">
    <source>
        <dbReference type="SAM" id="Phobius"/>
    </source>
</evidence>
<gene>
    <name evidence="8" type="ORF">DGYR_LOCUS5987</name>
</gene>